<dbReference type="Gene3D" id="2.10.260.10">
    <property type="match status" value="1"/>
</dbReference>
<proteinExistence type="predicted"/>
<comment type="caution">
    <text evidence="2">The sequence shown here is derived from an EMBL/GenBank/DDBJ whole genome shotgun (WGS) entry which is preliminary data.</text>
</comment>
<dbReference type="InterPro" id="IPR007159">
    <property type="entry name" value="SpoVT-AbrB_dom"/>
</dbReference>
<keyword evidence="2" id="KW-0238">DNA-binding</keyword>
<gene>
    <name evidence="2" type="ORF">JWV37_02170</name>
</gene>
<dbReference type="SUPFAM" id="SSF89447">
    <property type="entry name" value="AbrB/MazE/MraZ-like"/>
    <property type="match status" value="1"/>
</dbReference>
<keyword evidence="3" id="KW-1185">Reference proteome</keyword>
<protein>
    <submittedName>
        <fullName evidence="2">AbrB/MazE/SpoVT family DNA-binding domain-containing protein</fullName>
    </submittedName>
</protein>
<dbReference type="Pfam" id="PF04014">
    <property type="entry name" value="MazE_antitoxin"/>
    <property type="match status" value="1"/>
</dbReference>
<dbReference type="RefSeq" id="WP_205458015.1">
    <property type="nucleotide sequence ID" value="NZ_JAFHKK010000003.1"/>
</dbReference>
<evidence type="ECO:0000313" key="2">
    <source>
        <dbReference type="EMBL" id="MBN2963572.1"/>
    </source>
</evidence>
<dbReference type="InterPro" id="IPR039052">
    <property type="entry name" value="Antitox_PemI-like"/>
</dbReference>
<evidence type="ECO:0000259" key="1">
    <source>
        <dbReference type="SMART" id="SM00966"/>
    </source>
</evidence>
<name>A0ABS2WPS5_9BACT</name>
<dbReference type="GO" id="GO:0003677">
    <property type="term" value="F:DNA binding"/>
    <property type="evidence" value="ECO:0007669"/>
    <property type="project" value="UniProtKB-KW"/>
</dbReference>
<organism evidence="2 3">
    <name type="scientific">Sulfurospirillum tamanense</name>
    <dbReference type="NCBI Taxonomy" id="2813362"/>
    <lineage>
        <taxon>Bacteria</taxon>
        <taxon>Pseudomonadati</taxon>
        <taxon>Campylobacterota</taxon>
        <taxon>Epsilonproteobacteria</taxon>
        <taxon>Campylobacterales</taxon>
        <taxon>Sulfurospirillaceae</taxon>
        <taxon>Sulfurospirillum</taxon>
    </lineage>
</organism>
<dbReference type="InterPro" id="IPR037914">
    <property type="entry name" value="SpoVT-AbrB_sf"/>
</dbReference>
<feature type="domain" description="SpoVT-AbrB" evidence="1">
    <location>
        <begin position="6"/>
        <end position="51"/>
    </location>
</feature>
<reference evidence="2 3" key="3">
    <citation type="submission" date="2021-02" db="EMBL/GenBank/DDBJ databases">
        <authorList>
            <person name="Merkel A.Y."/>
        </authorList>
    </citation>
    <scope>NUCLEOTIDE SEQUENCE [LARGE SCALE GENOMIC DNA]</scope>
    <source>
        <strain evidence="2 3">T05b</strain>
    </source>
</reference>
<dbReference type="Proteomes" id="UP000703590">
    <property type="component" value="Unassembled WGS sequence"/>
</dbReference>
<dbReference type="PANTHER" id="PTHR40516">
    <property type="entry name" value="ANTITOXIN CHPS-RELATED"/>
    <property type="match status" value="1"/>
</dbReference>
<reference evidence="3" key="2">
    <citation type="submission" date="2021-02" db="EMBL/GenBank/DDBJ databases">
        <title>Sulfurospirillum tamanensis sp. nov.</title>
        <authorList>
            <person name="Merkel A.Y."/>
        </authorList>
    </citation>
    <scope>NUCLEOTIDE SEQUENCE [LARGE SCALE GENOMIC DNA]</scope>
    <source>
        <strain evidence="3">T05b</strain>
    </source>
</reference>
<accession>A0ABS2WPS5</accession>
<dbReference type="EMBL" id="JAFHKK010000003">
    <property type="protein sequence ID" value="MBN2963572.1"/>
    <property type="molecule type" value="Genomic_DNA"/>
</dbReference>
<evidence type="ECO:0000313" key="3">
    <source>
        <dbReference type="Proteomes" id="UP000703590"/>
    </source>
</evidence>
<reference evidence="2 3" key="1">
    <citation type="submission" date="2021-02" db="EMBL/GenBank/DDBJ databases">
        <title>Sulfurospirillum tamanensis sp. nov.</title>
        <authorList>
            <person name="Frolova A."/>
            <person name="Merkel A."/>
            <person name="Slobodkin A."/>
        </authorList>
    </citation>
    <scope>NUCLEOTIDE SEQUENCE [LARGE SCALE GENOMIC DNA]</scope>
    <source>
        <strain evidence="2 3">T05b</strain>
    </source>
</reference>
<dbReference type="SMART" id="SM00966">
    <property type="entry name" value="SpoVT_AbrB"/>
    <property type="match status" value="1"/>
</dbReference>
<dbReference type="PANTHER" id="PTHR40516:SF1">
    <property type="entry name" value="ANTITOXIN CHPS-RELATED"/>
    <property type="match status" value="1"/>
</dbReference>
<sequence>MIATISSWGNSQGLRLPKGVIKELHLSVGDKINIVVENEKIVLEPLKASRQKYDIKTLVSKLPKNHQAHEEFNNKSGQEEW</sequence>